<feature type="non-terminal residue" evidence="8">
    <location>
        <position position="171"/>
    </location>
</feature>
<evidence type="ECO:0000256" key="4">
    <source>
        <dbReference type="ARBA" id="ARBA00022723"/>
    </source>
</evidence>
<dbReference type="InterPro" id="IPR017896">
    <property type="entry name" value="4Fe4S_Fe-S-bd"/>
</dbReference>
<evidence type="ECO:0000313" key="8">
    <source>
        <dbReference type="EMBL" id="PIZ37090.1"/>
    </source>
</evidence>
<feature type="domain" description="4Fe-4S ferredoxin-type" evidence="7">
    <location>
        <begin position="30"/>
        <end position="59"/>
    </location>
</feature>
<dbReference type="Gene3D" id="3.30.70.20">
    <property type="match status" value="1"/>
</dbReference>
<comment type="cofactor">
    <cofactor evidence="1">
        <name>[4Fe-4S] cluster</name>
        <dbReference type="ChEBI" id="CHEBI:49883"/>
    </cofactor>
</comment>
<evidence type="ECO:0000256" key="3">
    <source>
        <dbReference type="ARBA" id="ARBA00022485"/>
    </source>
</evidence>
<keyword evidence="5" id="KW-0408">Iron</keyword>
<proteinExistence type="inferred from homology"/>
<organism evidence="8 9">
    <name type="scientific">Candidatus Aquicultor secundus</name>
    <dbReference type="NCBI Taxonomy" id="1973895"/>
    <lineage>
        <taxon>Bacteria</taxon>
        <taxon>Bacillati</taxon>
        <taxon>Actinomycetota</taxon>
        <taxon>Candidatus Aquicultoria</taxon>
        <taxon>Candidatus Aquicultorales</taxon>
        <taxon>Candidatus Aquicultoraceae</taxon>
        <taxon>Candidatus Aquicultor</taxon>
    </lineage>
</organism>
<dbReference type="Gene3D" id="3.40.50.12280">
    <property type="match status" value="1"/>
</dbReference>
<dbReference type="SUPFAM" id="SSF54862">
    <property type="entry name" value="4Fe-4S ferredoxins"/>
    <property type="match status" value="1"/>
</dbReference>
<keyword evidence="6" id="KW-0411">Iron-sulfur</keyword>
<accession>A0A2M7T6V3</accession>
<dbReference type="EMBL" id="PFNG01000179">
    <property type="protein sequence ID" value="PIZ37090.1"/>
    <property type="molecule type" value="Genomic_DNA"/>
</dbReference>
<evidence type="ECO:0000256" key="1">
    <source>
        <dbReference type="ARBA" id="ARBA00001966"/>
    </source>
</evidence>
<comment type="similarity">
    <text evidence="2">Belongs to the complex I 20 kDa subunit family.</text>
</comment>
<evidence type="ECO:0000256" key="6">
    <source>
        <dbReference type="ARBA" id="ARBA00023014"/>
    </source>
</evidence>
<evidence type="ECO:0000256" key="2">
    <source>
        <dbReference type="ARBA" id="ARBA00009173"/>
    </source>
</evidence>
<dbReference type="PROSITE" id="PS51379">
    <property type="entry name" value="4FE4S_FER_2"/>
    <property type="match status" value="2"/>
</dbReference>
<evidence type="ECO:0000313" key="9">
    <source>
        <dbReference type="Proteomes" id="UP000230956"/>
    </source>
</evidence>
<dbReference type="PANTHER" id="PTHR42989:SF1">
    <property type="entry name" value="FORMATE HYDROGENLYASE SUBUNIT 7-RELATED"/>
    <property type="match status" value="1"/>
</dbReference>
<dbReference type="GO" id="GO:0051539">
    <property type="term" value="F:4 iron, 4 sulfur cluster binding"/>
    <property type="evidence" value="ECO:0007669"/>
    <property type="project" value="UniProtKB-KW"/>
</dbReference>
<dbReference type="PANTHER" id="PTHR42989">
    <property type="entry name" value="HYDROGENASE-4 COMPONENT I"/>
    <property type="match status" value="1"/>
</dbReference>
<gene>
    <name evidence="8" type="ORF">COY37_07795</name>
</gene>
<dbReference type="RefSeq" id="WP_286977084.1">
    <property type="nucleotide sequence ID" value="NZ_PFKS01000003.1"/>
</dbReference>
<keyword evidence="4" id="KW-0479">Metal-binding</keyword>
<dbReference type="AlphaFoldDB" id="A0A2M7T6V3"/>
<dbReference type="Proteomes" id="UP000230956">
    <property type="component" value="Unassembled WGS sequence"/>
</dbReference>
<name>A0A2M7T6V3_9ACTN</name>
<reference evidence="9" key="1">
    <citation type="submission" date="2017-09" db="EMBL/GenBank/DDBJ databases">
        <title>Depth-based differentiation of microbial function through sediment-hosted aquifers and enrichment of novel symbionts in the deep terrestrial subsurface.</title>
        <authorList>
            <person name="Probst A.J."/>
            <person name="Ladd B."/>
            <person name="Jarett J.K."/>
            <person name="Geller-Mcgrath D.E."/>
            <person name="Sieber C.M.K."/>
            <person name="Emerson J.B."/>
            <person name="Anantharaman K."/>
            <person name="Thomas B.C."/>
            <person name="Malmstrom R."/>
            <person name="Stieglmeier M."/>
            <person name="Klingl A."/>
            <person name="Woyke T."/>
            <person name="Ryan C.M."/>
            <person name="Banfield J.F."/>
        </authorList>
    </citation>
    <scope>NUCLEOTIDE SEQUENCE [LARGE SCALE GENOMIC DNA]</scope>
</reference>
<dbReference type="InterPro" id="IPR017900">
    <property type="entry name" value="4Fe4S_Fe_S_CS"/>
</dbReference>
<dbReference type="PROSITE" id="PS00198">
    <property type="entry name" value="4FE4S_FER_1"/>
    <property type="match status" value="1"/>
</dbReference>
<keyword evidence="3" id="KW-0004">4Fe-4S</keyword>
<evidence type="ECO:0000259" key="7">
    <source>
        <dbReference type="PROSITE" id="PS51379"/>
    </source>
</evidence>
<dbReference type="GO" id="GO:0046872">
    <property type="term" value="F:metal ion binding"/>
    <property type="evidence" value="ECO:0007669"/>
    <property type="project" value="UniProtKB-KW"/>
</dbReference>
<protein>
    <recommendedName>
        <fullName evidence="7">4Fe-4S ferredoxin-type domain-containing protein</fullName>
    </recommendedName>
</protein>
<dbReference type="Pfam" id="PF13187">
    <property type="entry name" value="Fer4_9"/>
    <property type="match status" value="1"/>
</dbReference>
<comment type="caution">
    <text evidence="8">The sequence shown here is derived from an EMBL/GenBank/DDBJ whole genome shotgun (WGS) entry which is preliminary data.</text>
</comment>
<dbReference type="InterPro" id="IPR052375">
    <property type="entry name" value="Complex_I_20kDa-like"/>
</dbReference>
<dbReference type="SUPFAM" id="SSF56770">
    <property type="entry name" value="HydA/Nqo6-like"/>
    <property type="match status" value="1"/>
</dbReference>
<sequence length="171" mass="18410">MRRISCKRICRPKVTIKDIDAQRSSNSGRWMPVPDGLVCSGCTACVKICPTGAITLKNDRQLVFKYDACIACRACVDACAPGALVMGPGIDGATSRGALTHTFSINKLSPNLPEKPQTKDAVIPEKIKIFARSMHVREVDCGSCNACELEIAAISNPVYDAERFGIHIVAS</sequence>
<feature type="domain" description="4Fe-4S ferredoxin-type" evidence="7">
    <location>
        <begin position="60"/>
        <end position="89"/>
    </location>
</feature>
<evidence type="ECO:0000256" key="5">
    <source>
        <dbReference type="ARBA" id="ARBA00023004"/>
    </source>
</evidence>